<dbReference type="GO" id="GO:0005829">
    <property type="term" value="C:cytosol"/>
    <property type="evidence" value="ECO:0007669"/>
    <property type="project" value="TreeGrafter"/>
</dbReference>
<evidence type="ECO:0000313" key="6">
    <source>
        <dbReference type="EMBL" id="KAJ8916755.1"/>
    </source>
</evidence>
<keyword evidence="3" id="KW-0067">ATP-binding</keyword>
<dbReference type="GO" id="GO:0004066">
    <property type="term" value="F:asparagine synthase (glutamine-hydrolyzing) activity"/>
    <property type="evidence" value="ECO:0007669"/>
    <property type="project" value="TreeGrafter"/>
</dbReference>
<dbReference type="Gene3D" id="3.60.20.10">
    <property type="entry name" value="Glutamine Phosphoribosylpyrophosphate, subunit 1, domain 1"/>
    <property type="match status" value="1"/>
</dbReference>
<dbReference type="GO" id="GO:0005524">
    <property type="term" value="F:ATP binding"/>
    <property type="evidence" value="ECO:0007669"/>
    <property type="project" value="UniProtKB-KW"/>
</dbReference>
<dbReference type="InterPro" id="IPR017932">
    <property type="entry name" value="GATase_2_dom"/>
</dbReference>
<proteinExistence type="predicted"/>
<dbReference type="InterPro" id="IPR029055">
    <property type="entry name" value="Ntn_hydrolases_N"/>
</dbReference>
<reference evidence="6 7" key="1">
    <citation type="journal article" date="2023" name="Insect Mol. Biol.">
        <title>Genome sequencing provides insights into the evolution of gene families encoding plant cell wall-degrading enzymes in longhorned beetles.</title>
        <authorList>
            <person name="Shin N.R."/>
            <person name="Okamura Y."/>
            <person name="Kirsch R."/>
            <person name="Pauchet Y."/>
        </authorList>
    </citation>
    <scope>NUCLEOTIDE SEQUENCE [LARGE SCALE GENOMIC DNA]</scope>
    <source>
        <strain evidence="6">EAD_L_NR</strain>
    </source>
</reference>
<dbReference type="AlphaFoldDB" id="A0AAV8VRK3"/>
<dbReference type="PANTHER" id="PTHR11772">
    <property type="entry name" value="ASPARAGINE SYNTHETASE"/>
    <property type="match status" value="1"/>
</dbReference>
<evidence type="ECO:0000259" key="5">
    <source>
        <dbReference type="PROSITE" id="PS51278"/>
    </source>
</evidence>
<evidence type="ECO:0000256" key="3">
    <source>
        <dbReference type="ARBA" id="ARBA00022840"/>
    </source>
</evidence>
<dbReference type="SUPFAM" id="SSF56235">
    <property type="entry name" value="N-terminal nucleophile aminohydrolases (Ntn hydrolases)"/>
    <property type="match status" value="1"/>
</dbReference>
<dbReference type="InterPro" id="IPR050795">
    <property type="entry name" value="Asn_Synthetase"/>
</dbReference>
<accession>A0AAV8VRK3</accession>
<gene>
    <name evidence="6" type="ORF">NQ315_013960</name>
</gene>
<comment type="caution">
    <text evidence="6">The sequence shown here is derived from an EMBL/GenBank/DDBJ whole genome shotgun (WGS) entry which is preliminary data.</text>
</comment>
<comment type="pathway">
    <text evidence="1">Amino-acid biosynthesis; L-asparagine biosynthesis; L-asparagine from L-aspartate (L-Gln route): step 1/1.</text>
</comment>
<keyword evidence="2" id="KW-0547">Nucleotide-binding</keyword>
<evidence type="ECO:0000313" key="7">
    <source>
        <dbReference type="Proteomes" id="UP001159042"/>
    </source>
</evidence>
<dbReference type="Proteomes" id="UP001159042">
    <property type="component" value="Unassembled WGS sequence"/>
</dbReference>
<organism evidence="6 7">
    <name type="scientific">Exocentrus adspersus</name>
    <dbReference type="NCBI Taxonomy" id="1586481"/>
    <lineage>
        <taxon>Eukaryota</taxon>
        <taxon>Metazoa</taxon>
        <taxon>Ecdysozoa</taxon>
        <taxon>Arthropoda</taxon>
        <taxon>Hexapoda</taxon>
        <taxon>Insecta</taxon>
        <taxon>Pterygota</taxon>
        <taxon>Neoptera</taxon>
        <taxon>Endopterygota</taxon>
        <taxon>Coleoptera</taxon>
        <taxon>Polyphaga</taxon>
        <taxon>Cucujiformia</taxon>
        <taxon>Chrysomeloidea</taxon>
        <taxon>Cerambycidae</taxon>
        <taxon>Lamiinae</taxon>
        <taxon>Acanthocinini</taxon>
        <taxon>Exocentrus</taxon>
    </lineage>
</organism>
<dbReference type="PANTHER" id="PTHR11772:SF23">
    <property type="entry name" value="ASPARAGINE SYNTHETASE [GLUTAMINE-HYDROLYZING]"/>
    <property type="match status" value="1"/>
</dbReference>
<protein>
    <recommendedName>
        <fullName evidence="4">Glutamine-dependent asparagine synthetase</fullName>
    </recommendedName>
</protein>
<dbReference type="Pfam" id="PF13537">
    <property type="entry name" value="GATase_7"/>
    <property type="match status" value="1"/>
</dbReference>
<evidence type="ECO:0000256" key="4">
    <source>
        <dbReference type="ARBA" id="ARBA00030234"/>
    </source>
</evidence>
<evidence type="ECO:0000256" key="2">
    <source>
        <dbReference type="ARBA" id="ARBA00022741"/>
    </source>
</evidence>
<dbReference type="GO" id="GO:0006529">
    <property type="term" value="P:asparagine biosynthetic process"/>
    <property type="evidence" value="ECO:0007669"/>
    <property type="project" value="TreeGrafter"/>
</dbReference>
<keyword evidence="7" id="KW-1185">Reference proteome</keyword>
<evidence type="ECO:0000256" key="1">
    <source>
        <dbReference type="ARBA" id="ARBA00005187"/>
    </source>
</evidence>
<dbReference type="EMBL" id="JANEYG010000040">
    <property type="protein sequence ID" value="KAJ8916755.1"/>
    <property type="molecule type" value="Genomic_DNA"/>
</dbReference>
<sequence length="143" mass="16385">MKQLFNLSLAEQYNFNYETFSDVECIFHLYEKFGIEECIKNLDGVFAFCMIDVPNRKVLIGRDPYGVRPLFKVLSHNGVLGICSEAKGSLTAIQKQINGEHVKLEPFPPGTFEEYDLLENGKVKLVILMFIFKNLFLMIILAI</sequence>
<feature type="domain" description="Glutamine amidotransferase type-2" evidence="5">
    <location>
        <begin position="1"/>
        <end position="118"/>
    </location>
</feature>
<name>A0AAV8VRK3_9CUCU</name>
<dbReference type="PROSITE" id="PS51278">
    <property type="entry name" value="GATASE_TYPE_2"/>
    <property type="match status" value="1"/>
</dbReference>